<accession>A0ACC6IUV6</accession>
<dbReference type="Proteomes" id="UP001184376">
    <property type="component" value="Unassembled WGS sequence"/>
</dbReference>
<protein>
    <submittedName>
        <fullName evidence="1">Uncharacterized protein</fullName>
    </submittedName>
</protein>
<sequence length="39" mass="4787">MMINVLLIDEEMNIPENDYLCSFKTQKYRHVGYNFFQIQ</sequence>
<organism evidence="1 2">
    <name type="scientific">Chryseobacterium bernardetii</name>
    <dbReference type="NCBI Taxonomy" id="1241978"/>
    <lineage>
        <taxon>Bacteria</taxon>
        <taxon>Pseudomonadati</taxon>
        <taxon>Bacteroidota</taxon>
        <taxon>Flavobacteriia</taxon>
        <taxon>Flavobacteriales</taxon>
        <taxon>Weeksellaceae</taxon>
        <taxon>Chryseobacterium group</taxon>
        <taxon>Chryseobacterium</taxon>
    </lineage>
</organism>
<evidence type="ECO:0000313" key="2">
    <source>
        <dbReference type="Proteomes" id="UP001184376"/>
    </source>
</evidence>
<gene>
    <name evidence="1" type="ORF">J2795_002149</name>
</gene>
<evidence type="ECO:0000313" key="1">
    <source>
        <dbReference type="EMBL" id="MDR6441443.1"/>
    </source>
</evidence>
<proteinExistence type="predicted"/>
<comment type="caution">
    <text evidence="1">The sequence shown here is derived from an EMBL/GenBank/DDBJ whole genome shotgun (WGS) entry which is preliminary data.</text>
</comment>
<keyword evidence="2" id="KW-1185">Reference proteome</keyword>
<dbReference type="EMBL" id="JAVDRG010000003">
    <property type="protein sequence ID" value="MDR6441443.1"/>
    <property type="molecule type" value="Genomic_DNA"/>
</dbReference>
<name>A0ACC6IUV6_9FLAO</name>
<reference evidence="1" key="1">
    <citation type="submission" date="2023-07" db="EMBL/GenBank/DDBJ databases">
        <title>Sorghum-associated microbial communities from plants grown in Nebraska, USA.</title>
        <authorList>
            <person name="Schachtman D."/>
        </authorList>
    </citation>
    <scope>NUCLEOTIDE SEQUENCE</scope>
    <source>
        <strain evidence="1">DS1280</strain>
    </source>
</reference>